<dbReference type="AlphaFoldDB" id="A0A1Q5SVW6"/>
<dbReference type="Proteomes" id="UP000186030">
    <property type="component" value="Unassembled WGS sequence"/>
</dbReference>
<evidence type="ECO:0000313" key="3">
    <source>
        <dbReference type="Proteomes" id="UP000186030"/>
    </source>
</evidence>
<organism evidence="2 3">
    <name type="scientific">Geobacillus proteiniphilus</name>
    <dbReference type="NCBI Taxonomy" id="860353"/>
    <lineage>
        <taxon>Bacteria</taxon>
        <taxon>Bacillati</taxon>
        <taxon>Bacillota</taxon>
        <taxon>Bacilli</taxon>
        <taxon>Bacillales</taxon>
        <taxon>Anoxybacillaceae</taxon>
        <taxon>Geobacillus</taxon>
    </lineage>
</organism>
<sequence>MAITITMGIQKGGCGKSTTTGVLAYLLSRDGYRVLAVDMDSQGNLTELLSRKPSNEFTEKSVLEAMQERDPEPYIVKVNDRLDLLPANNFLATFPRWIYTGETYLGKYIRYKGKPTLILDDTLDKIRHHYDFIVIDTPPSLSEQTTNALCASQYVIMMFECSNWCYSAVPNFMESVEGARVHGRHNTRLLGILRTMNDVRRSDAKAFNEMIEEDYPNEVFKTIITRKAPIGRLSLYGFEENNELNQALEQYENFYKEMMERVQSR</sequence>
<dbReference type="InterPro" id="IPR025669">
    <property type="entry name" value="AAA_dom"/>
</dbReference>
<feature type="domain" description="AAA" evidence="1">
    <location>
        <begin position="4"/>
        <end position="180"/>
    </location>
</feature>
<accession>A0A1Q5SVW6</accession>
<dbReference type="SUPFAM" id="SSF52540">
    <property type="entry name" value="P-loop containing nucleoside triphosphate hydrolases"/>
    <property type="match status" value="1"/>
</dbReference>
<name>A0A1Q5SVW6_9BACL</name>
<dbReference type="InterPro" id="IPR027417">
    <property type="entry name" value="P-loop_NTPase"/>
</dbReference>
<evidence type="ECO:0000313" key="2">
    <source>
        <dbReference type="EMBL" id="OKO92092.1"/>
    </source>
</evidence>
<protein>
    <submittedName>
        <fullName evidence="2">Chromosome (Plasmid) partitioning protein ParA</fullName>
    </submittedName>
</protein>
<dbReference type="InterPro" id="IPR050678">
    <property type="entry name" value="DNA_Partitioning_ATPase"/>
</dbReference>
<dbReference type="CDD" id="cd02042">
    <property type="entry name" value="ParAB_family"/>
    <property type="match status" value="1"/>
</dbReference>
<dbReference type="PANTHER" id="PTHR13696:SF52">
    <property type="entry name" value="PARA FAMILY PROTEIN CT_582"/>
    <property type="match status" value="1"/>
</dbReference>
<proteinExistence type="predicted"/>
<dbReference type="Gene3D" id="3.40.50.300">
    <property type="entry name" value="P-loop containing nucleotide triphosphate hydrolases"/>
    <property type="match status" value="1"/>
</dbReference>
<dbReference type="Pfam" id="PF13614">
    <property type="entry name" value="AAA_31"/>
    <property type="match status" value="1"/>
</dbReference>
<dbReference type="RefSeq" id="WP_074044066.1">
    <property type="nucleotide sequence ID" value="NZ_MQMG01000033.1"/>
</dbReference>
<comment type="caution">
    <text evidence="2">The sequence shown here is derived from an EMBL/GenBank/DDBJ whole genome shotgun (WGS) entry which is preliminary data.</text>
</comment>
<evidence type="ECO:0000259" key="1">
    <source>
        <dbReference type="Pfam" id="PF13614"/>
    </source>
</evidence>
<dbReference type="PANTHER" id="PTHR13696">
    <property type="entry name" value="P-LOOP CONTAINING NUCLEOSIDE TRIPHOSPHATE HYDROLASE"/>
    <property type="match status" value="1"/>
</dbReference>
<reference evidence="2 3" key="1">
    <citation type="submission" date="2016-11" db="EMBL/GenBank/DDBJ databases">
        <authorList>
            <person name="Kadnikov V."/>
            <person name="Nazina T."/>
        </authorList>
    </citation>
    <scope>NUCLEOTIDE SEQUENCE [LARGE SCALE GENOMIC DNA]</scope>
    <source>
        <strain evidence="2 3">1017</strain>
    </source>
</reference>
<dbReference type="EMBL" id="MQMG01000033">
    <property type="protein sequence ID" value="OKO92092.1"/>
    <property type="molecule type" value="Genomic_DNA"/>
</dbReference>
<reference evidence="3" key="2">
    <citation type="submission" date="2017-01" db="EMBL/GenBank/DDBJ databases">
        <title>Genome sequencing and annotation of Geobacillus sp. 1017, a Hydrocarbon-Oxidizing Thermophilic Bacterium Isolated from a Heavy Oil Reservoir (China).</title>
        <authorList>
            <person name="Kadnikov V.V."/>
            <person name="Mardanov A.V."/>
            <person name="Poltaraus A.B."/>
            <person name="Sokolova D.S."/>
            <person name="Semenova E.M."/>
            <person name="Ravin N.V."/>
            <person name="Tourova T.P."/>
            <person name="Nazina T.N."/>
        </authorList>
    </citation>
    <scope>NUCLEOTIDE SEQUENCE [LARGE SCALE GENOMIC DNA]</scope>
    <source>
        <strain evidence="3">1017</strain>
    </source>
</reference>
<gene>
    <name evidence="2" type="ORF">BRO54_2498</name>
</gene>